<gene>
    <name evidence="3" type="ORF">LCGC14_0973710</name>
</gene>
<keyword evidence="2" id="KW-0472">Membrane</keyword>
<accession>A0A0F9RHA5</accession>
<evidence type="ECO:0000256" key="1">
    <source>
        <dbReference type="SAM" id="MobiDB-lite"/>
    </source>
</evidence>
<evidence type="ECO:0000313" key="3">
    <source>
        <dbReference type="EMBL" id="KKN16658.1"/>
    </source>
</evidence>
<dbReference type="EMBL" id="LAZR01003593">
    <property type="protein sequence ID" value="KKN16658.1"/>
    <property type="molecule type" value="Genomic_DNA"/>
</dbReference>
<dbReference type="AlphaFoldDB" id="A0A0F9RHA5"/>
<name>A0A0F9RHA5_9ZZZZ</name>
<keyword evidence="2" id="KW-0812">Transmembrane</keyword>
<organism evidence="3">
    <name type="scientific">marine sediment metagenome</name>
    <dbReference type="NCBI Taxonomy" id="412755"/>
    <lineage>
        <taxon>unclassified sequences</taxon>
        <taxon>metagenomes</taxon>
        <taxon>ecological metagenomes</taxon>
    </lineage>
</organism>
<protein>
    <submittedName>
        <fullName evidence="3">Uncharacterized protein</fullName>
    </submittedName>
</protein>
<sequence length="115" mass="12931">MNKFRLFLTIILTITLVIGFALSGVKASQPTKHEKLDAKKISTKIDKKTEKETGEKEAHGETGDHDSESAEEESESAWRFFGWQTIFAILAVGYYISISLNLLPKFAATELEEKH</sequence>
<comment type="caution">
    <text evidence="3">The sequence shown here is derived from an EMBL/GenBank/DDBJ whole genome shotgun (WGS) entry which is preliminary data.</text>
</comment>
<feature type="region of interest" description="Disordered" evidence="1">
    <location>
        <begin position="27"/>
        <end position="71"/>
    </location>
</feature>
<feature type="compositionally biased region" description="Basic and acidic residues" evidence="1">
    <location>
        <begin position="31"/>
        <end position="68"/>
    </location>
</feature>
<evidence type="ECO:0000256" key="2">
    <source>
        <dbReference type="SAM" id="Phobius"/>
    </source>
</evidence>
<proteinExistence type="predicted"/>
<reference evidence="3" key="1">
    <citation type="journal article" date="2015" name="Nature">
        <title>Complex archaea that bridge the gap between prokaryotes and eukaryotes.</title>
        <authorList>
            <person name="Spang A."/>
            <person name="Saw J.H."/>
            <person name="Jorgensen S.L."/>
            <person name="Zaremba-Niedzwiedzka K."/>
            <person name="Martijn J."/>
            <person name="Lind A.E."/>
            <person name="van Eijk R."/>
            <person name="Schleper C."/>
            <person name="Guy L."/>
            <person name="Ettema T.J."/>
        </authorList>
    </citation>
    <scope>NUCLEOTIDE SEQUENCE</scope>
</reference>
<feature type="transmembrane region" description="Helical" evidence="2">
    <location>
        <begin position="81"/>
        <end position="103"/>
    </location>
</feature>
<keyword evidence="2" id="KW-1133">Transmembrane helix</keyword>